<dbReference type="Proteomes" id="UP001054846">
    <property type="component" value="Chromosome"/>
</dbReference>
<evidence type="ECO:0000313" key="2">
    <source>
        <dbReference type="EMBL" id="UFP93467.1"/>
    </source>
</evidence>
<keyword evidence="1" id="KW-0732">Signal</keyword>
<proteinExistence type="predicted"/>
<feature type="chain" id="PRO_5045542642" evidence="1">
    <location>
        <begin position="23"/>
        <end position="308"/>
    </location>
</feature>
<dbReference type="EMBL" id="CP063845">
    <property type="protein sequence ID" value="UFP93467.1"/>
    <property type="molecule type" value="Genomic_DNA"/>
</dbReference>
<organism evidence="2 3">
    <name type="scientific">Gloeobacter morelensis MG652769</name>
    <dbReference type="NCBI Taxonomy" id="2781736"/>
    <lineage>
        <taxon>Bacteria</taxon>
        <taxon>Bacillati</taxon>
        <taxon>Cyanobacteriota</taxon>
        <taxon>Cyanophyceae</taxon>
        <taxon>Gloeobacterales</taxon>
        <taxon>Gloeobacteraceae</taxon>
        <taxon>Gloeobacter</taxon>
        <taxon>Gloeobacter morelensis</taxon>
    </lineage>
</organism>
<dbReference type="InterPro" id="IPR052036">
    <property type="entry name" value="Hydrolase/PRTase-associated"/>
</dbReference>
<dbReference type="Gene3D" id="3.30.1870.10">
    <property type="entry name" value="EreA-like, domain 2"/>
    <property type="match status" value="1"/>
</dbReference>
<dbReference type="PANTHER" id="PTHR31299">
    <property type="entry name" value="ESTERASE, PUTATIVE (AFU_ORTHOLOGUE AFUA_1G05850)-RELATED"/>
    <property type="match status" value="1"/>
</dbReference>
<dbReference type="Pfam" id="PF05139">
    <property type="entry name" value="Erythro_esteras"/>
    <property type="match status" value="1"/>
</dbReference>
<dbReference type="InterPro" id="IPR007815">
    <property type="entry name" value="Emycin_Estase"/>
</dbReference>
<dbReference type="PANTHER" id="PTHR31299:SF0">
    <property type="entry name" value="ESTERASE, PUTATIVE (AFU_ORTHOLOGUE AFUA_1G05850)-RELATED"/>
    <property type="match status" value="1"/>
</dbReference>
<dbReference type="RefSeq" id="WP_230840482.1">
    <property type="nucleotide sequence ID" value="NZ_CP063845.1"/>
</dbReference>
<sequence>MQTFAALLCILFALYSAAPAPAQTDDEVIVAWLRSTAKPLRAVEPGSEDGDLDFLPQLIGNRRLVAMGEATHGTHEFFQFKRRVFEYLVKHMGFTIFAMELPILEGVSLDNYVQTGQGDPAAILHDSYWCWDTKEVLELVEWMRRYNQEPAHQRKLKFYGFDTQKAFVYGFPELQRYFGRVDRSFVNHLSAVEAQVNRQRQRFFSKKVEERRLAKLNKSRVKNDLLMLPERLRSNKARYVARSSENEWAVMLRASEMMVLAQDGIFSPGFSAGSELRDRGMAANVDWIIEREGSNNKAFLWALQGVTE</sequence>
<protein>
    <submittedName>
        <fullName evidence="2">Erythromycin esterase family protein</fullName>
    </submittedName>
</protein>
<keyword evidence="3" id="KW-1185">Reference proteome</keyword>
<name>A0ABY3PIJ7_9CYAN</name>
<evidence type="ECO:0000256" key="1">
    <source>
        <dbReference type="SAM" id="SignalP"/>
    </source>
</evidence>
<gene>
    <name evidence="2" type="ORF">ISF26_16940</name>
</gene>
<feature type="signal peptide" evidence="1">
    <location>
        <begin position="1"/>
        <end position="22"/>
    </location>
</feature>
<dbReference type="SUPFAM" id="SSF159501">
    <property type="entry name" value="EreA/ChaN-like"/>
    <property type="match status" value="1"/>
</dbReference>
<evidence type="ECO:0000313" key="3">
    <source>
        <dbReference type="Proteomes" id="UP001054846"/>
    </source>
</evidence>
<accession>A0ABY3PIJ7</accession>
<dbReference type="CDD" id="cd14728">
    <property type="entry name" value="Ere-like"/>
    <property type="match status" value="1"/>
</dbReference>
<reference evidence="2 3" key="1">
    <citation type="journal article" date="2021" name="Genome Biol. Evol.">
        <title>Complete Genome Sequencing of a Novel Gloeobacter Species from a Waterfall Cave in Mexico.</title>
        <authorList>
            <person name="Saw J.H."/>
            <person name="Cardona T."/>
            <person name="Montejano G."/>
        </authorList>
    </citation>
    <scope>NUCLEOTIDE SEQUENCE [LARGE SCALE GENOMIC DNA]</scope>
    <source>
        <strain evidence="2">MG652769</strain>
    </source>
</reference>